<keyword evidence="1" id="KW-1133">Transmembrane helix</keyword>
<organism evidence="2 3">
    <name type="scientific">Pomacea canaliculata</name>
    <name type="common">Golden apple snail</name>
    <dbReference type="NCBI Taxonomy" id="400727"/>
    <lineage>
        <taxon>Eukaryota</taxon>
        <taxon>Metazoa</taxon>
        <taxon>Spiralia</taxon>
        <taxon>Lophotrochozoa</taxon>
        <taxon>Mollusca</taxon>
        <taxon>Gastropoda</taxon>
        <taxon>Caenogastropoda</taxon>
        <taxon>Architaenioglossa</taxon>
        <taxon>Ampullarioidea</taxon>
        <taxon>Ampullariidae</taxon>
        <taxon>Pomacea</taxon>
    </lineage>
</organism>
<dbReference type="InterPro" id="IPR017850">
    <property type="entry name" value="Alkaline_phosphatase_core_sf"/>
</dbReference>
<dbReference type="Pfam" id="PF02995">
    <property type="entry name" value="DUF229"/>
    <property type="match status" value="1"/>
</dbReference>
<dbReference type="PANTHER" id="PTHR10974:SF1">
    <property type="entry name" value="FI08016P-RELATED"/>
    <property type="match status" value="1"/>
</dbReference>
<keyword evidence="1" id="KW-0472">Membrane</keyword>
<dbReference type="InterPro" id="IPR004245">
    <property type="entry name" value="DUF229"/>
</dbReference>
<keyword evidence="3" id="KW-1185">Reference proteome</keyword>
<protein>
    <submittedName>
        <fullName evidence="2">Uncharacterized protein</fullName>
    </submittedName>
</protein>
<accession>A0A2T7PME2</accession>
<dbReference type="AlphaFoldDB" id="A0A2T7PME2"/>
<dbReference type="SUPFAM" id="SSF53649">
    <property type="entry name" value="Alkaline phosphatase-like"/>
    <property type="match status" value="1"/>
</dbReference>
<dbReference type="EMBL" id="PZQS01000003">
    <property type="protein sequence ID" value="PVD34583.1"/>
    <property type="molecule type" value="Genomic_DNA"/>
</dbReference>
<name>A0A2T7PME2_POMCA</name>
<reference evidence="2 3" key="1">
    <citation type="submission" date="2018-04" db="EMBL/GenBank/DDBJ databases">
        <title>The genome of golden apple snail Pomacea canaliculata provides insight into stress tolerance and invasive adaptation.</title>
        <authorList>
            <person name="Liu C."/>
            <person name="Liu B."/>
            <person name="Ren Y."/>
            <person name="Zhang Y."/>
            <person name="Wang H."/>
            <person name="Li S."/>
            <person name="Jiang F."/>
            <person name="Yin L."/>
            <person name="Zhang G."/>
            <person name="Qian W."/>
            <person name="Fan W."/>
        </authorList>
    </citation>
    <scope>NUCLEOTIDE SEQUENCE [LARGE SCALE GENOMIC DNA]</scope>
    <source>
        <strain evidence="2">SZHN2017</strain>
        <tissue evidence="2">Muscle</tissue>
    </source>
</reference>
<evidence type="ECO:0000256" key="1">
    <source>
        <dbReference type="SAM" id="Phobius"/>
    </source>
</evidence>
<dbReference type="FunFam" id="3.40.720.10:FF:000017">
    <property type="entry name" value="Predicted protein"/>
    <property type="match status" value="1"/>
</dbReference>
<dbReference type="GO" id="GO:0005615">
    <property type="term" value="C:extracellular space"/>
    <property type="evidence" value="ECO:0007669"/>
    <property type="project" value="TreeGrafter"/>
</dbReference>
<gene>
    <name evidence="2" type="ORF">C0Q70_05859</name>
</gene>
<comment type="caution">
    <text evidence="2">The sequence shown here is derived from an EMBL/GenBank/DDBJ whole genome shotgun (WGS) entry which is preliminary data.</text>
</comment>
<dbReference type="STRING" id="400727.A0A2T7PME2"/>
<evidence type="ECO:0000313" key="2">
    <source>
        <dbReference type="EMBL" id="PVD34583.1"/>
    </source>
</evidence>
<feature type="transmembrane region" description="Helical" evidence="1">
    <location>
        <begin position="42"/>
        <end position="66"/>
    </location>
</feature>
<evidence type="ECO:0000313" key="3">
    <source>
        <dbReference type="Proteomes" id="UP000245119"/>
    </source>
</evidence>
<dbReference type="OrthoDB" id="413313at2759"/>
<dbReference type="Proteomes" id="UP000245119">
    <property type="component" value="Linkage Group LG3"/>
</dbReference>
<keyword evidence="1" id="KW-0812">Transmembrane</keyword>
<dbReference type="Gene3D" id="3.40.720.10">
    <property type="entry name" value="Alkaline Phosphatase, subunit A"/>
    <property type="match status" value="1"/>
</dbReference>
<dbReference type="PANTHER" id="PTHR10974">
    <property type="entry name" value="FI08016P-RELATED"/>
    <property type="match status" value="1"/>
</dbReference>
<proteinExistence type="predicted"/>
<sequence>MMSRHPVFDTTSALSTCQPTVRKFFFAADAGDFITMVPFRRLLHCGFLTCVTLVACLCVLHLLYFFSHQQRLVPAPRGPPSRGFLVDTSACKIPDLDPFDPSIAESVRRGGALHCVGRRSVTYVDMGVLRINHTRIENDLRGDFRYCRYQPISRQGLQSDFAFAYGDLGPPFSSDIEVKDEFMRIYCYSLSDGVIATNFHAFVLPKEEVERRCRLKHRKHLQRHRPREVLNVLMVGVDSVSRLNFMRQMPRTRDFLLHELDAVEMLGYNKVADNTFVNIVPMTTGKFVKELPWNETMVAKPFDDYPFIWKNFSEAGYRTLYAEDAPKIAIFVYEKAGFHRPPADYYNRAMALAMEKHLGVWSHKHHCIVDMLETEMLLNYVTDFSRLFRHQPYFAFSFITRLTHDSVNDAGAADDPHLTFLQRLKAEGHLNNTVLVYYSDHGNRFGDIRSTFVGKAEERLPFLFLVFPPWFKDKYPELHRNLRINSNRLTTPFDVYETLKEILTFDGVVRTASVSDQGISLFRVIPETRSCAQAQILPHWCMCMKRKKLPESAPFVWNTALALVAKINEFLKSYLSVCAKLRLKTVVNAEQLVVNDNVLRFEESVHDVINRTVRYGNRTEGMLVYQLTVVTEPGEAMFEGTLKRMKGESRKGFSLAGDVSRINAYGSQSSCIDSFTLKKFCYCV</sequence>
<dbReference type="CDD" id="cd16021">
    <property type="entry name" value="ALP_like"/>
    <property type="match status" value="1"/>
</dbReference>